<comment type="subcellular location">
    <subcellularLocation>
        <location evidence="1">Nucleus</location>
    </subcellularLocation>
</comment>
<keyword evidence="8" id="KW-1185">Reference proteome</keyword>
<dbReference type="SUPFAM" id="SSF48371">
    <property type="entry name" value="ARM repeat"/>
    <property type="match status" value="1"/>
</dbReference>
<dbReference type="EMBL" id="CAUYUE010000010">
    <property type="protein sequence ID" value="CAK0784506.1"/>
    <property type="molecule type" value="Genomic_DNA"/>
</dbReference>
<dbReference type="Gene3D" id="2.130.10.10">
    <property type="entry name" value="YVTN repeat-like/Quinoprotein amine dehydrogenase"/>
    <property type="match status" value="1"/>
</dbReference>
<proteinExistence type="inferred from homology"/>
<organism evidence="7 8">
    <name type="scientific">Coccomyxa viridis</name>
    <dbReference type="NCBI Taxonomy" id="1274662"/>
    <lineage>
        <taxon>Eukaryota</taxon>
        <taxon>Viridiplantae</taxon>
        <taxon>Chlorophyta</taxon>
        <taxon>core chlorophytes</taxon>
        <taxon>Trebouxiophyceae</taxon>
        <taxon>Trebouxiophyceae incertae sedis</taxon>
        <taxon>Coccomyxaceae</taxon>
        <taxon>Coccomyxa</taxon>
    </lineage>
</organism>
<dbReference type="InterPro" id="IPR011989">
    <property type="entry name" value="ARM-like"/>
</dbReference>
<comment type="similarity">
    <text evidence="3">Belongs to the VPRBP/DCAF1 family.</text>
</comment>
<dbReference type="GO" id="GO:0016567">
    <property type="term" value="P:protein ubiquitination"/>
    <property type="evidence" value="ECO:0007669"/>
    <property type="project" value="InterPro"/>
</dbReference>
<keyword evidence="4" id="KW-0833">Ubl conjugation pathway</keyword>
<feature type="compositionally biased region" description="Acidic residues" evidence="6">
    <location>
        <begin position="1589"/>
        <end position="1613"/>
    </location>
</feature>
<feature type="region of interest" description="Disordered" evidence="6">
    <location>
        <begin position="1508"/>
        <end position="1548"/>
    </location>
</feature>
<feature type="compositionally biased region" description="Acidic residues" evidence="6">
    <location>
        <begin position="1514"/>
        <end position="1539"/>
    </location>
</feature>
<feature type="region of interest" description="Disordered" evidence="6">
    <location>
        <begin position="1561"/>
        <end position="1647"/>
    </location>
</feature>
<keyword evidence="5" id="KW-0539">Nucleus</keyword>
<dbReference type="InterPro" id="IPR015943">
    <property type="entry name" value="WD40/YVTN_repeat-like_dom_sf"/>
</dbReference>
<feature type="compositionally biased region" description="Polar residues" evidence="6">
    <location>
        <begin position="884"/>
        <end position="893"/>
    </location>
</feature>
<dbReference type="GO" id="GO:0005634">
    <property type="term" value="C:nucleus"/>
    <property type="evidence" value="ECO:0007669"/>
    <property type="project" value="UniProtKB-SubCell"/>
</dbReference>
<evidence type="ECO:0000256" key="4">
    <source>
        <dbReference type="ARBA" id="ARBA00022786"/>
    </source>
</evidence>
<evidence type="ECO:0008006" key="9">
    <source>
        <dbReference type="Google" id="ProtNLM"/>
    </source>
</evidence>
<dbReference type="InterPro" id="IPR033270">
    <property type="entry name" value="VPRBP/DCAF1"/>
</dbReference>
<feature type="region of interest" description="Disordered" evidence="6">
    <location>
        <begin position="876"/>
        <end position="1019"/>
    </location>
</feature>
<feature type="region of interest" description="Disordered" evidence="6">
    <location>
        <begin position="642"/>
        <end position="674"/>
    </location>
</feature>
<comment type="caution">
    <text evidence="7">The sequence shown here is derived from an EMBL/GenBank/DDBJ whole genome shotgun (WGS) entry which is preliminary data.</text>
</comment>
<evidence type="ECO:0000256" key="6">
    <source>
        <dbReference type="SAM" id="MobiDB-lite"/>
    </source>
</evidence>
<feature type="region of interest" description="Disordered" evidence="6">
    <location>
        <begin position="1044"/>
        <end position="1096"/>
    </location>
</feature>
<dbReference type="Proteomes" id="UP001314263">
    <property type="component" value="Unassembled WGS sequence"/>
</dbReference>
<dbReference type="PROSITE" id="PS50896">
    <property type="entry name" value="LISH"/>
    <property type="match status" value="1"/>
</dbReference>
<dbReference type="PANTHER" id="PTHR13129:SF4">
    <property type="entry name" value="DDB1- AND CUL4-ASSOCIATED FACTOR 1"/>
    <property type="match status" value="1"/>
</dbReference>
<accession>A0AAV1ICQ3</accession>
<feature type="compositionally biased region" description="Polar residues" evidence="6">
    <location>
        <begin position="1140"/>
        <end position="1151"/>
    </location>
</feature>
<evidence type="ECO:0000256" key="3">
    <source>
        <dbReference type="ARBA" id="ARBA00008845"/>
    </source>
</evidence>
<evidence type="ECO:0000256" key="2">
    <source>
        <dbReference type="ARBA" id="ARBA00004906"/>
    </source>
</evidence>
<sequence length="1647" mass="176664">MKQMALHVISKEDAAQLLHEAADEARTWDSRMRCLGKLSYALECEEFSYEEVTGDIANNLRLTHPIGALWLAVRDADDVFDDIYETWVHDSQAGLEQTVAAMRFFLAYQSASTWQAQFPLTEEDFLPRLHEWATTPASTSRFARCDADPATTAKLLEARRVYATGLLAIGLAANDACAEAVRNGMAVELAKDLRRAVFPDQADPLQSTRHGECLPVCAESAAHAPEELQEGPGSAAAAPVLEAGRAQQKPRPRRSSRLRAATEPQCAALHGVDMEELAARRMRYSVQALRFLAEYLEVLGPVLQAQGVAVVLALLQRWRARPAWLPDILGLIASLLAHRRFAELLVDAGGVQQLLQVPRSKHTFAGLSFAFFGLSAIPLAFERVCALPAETLERVVELMLSLLGCGYDPARKNAVLFFGAALHFRAVLAVFDSRGGLAKVLDCLQTVLMLLHGQQDLKAEKQVAFHATAALRQYFRAHLVLHVAAIRQRQLGHSPSKQGAFVSPRAVDVSAEALDASVVAVEADRRVAEAFLAEPWPQLAEFLQRGGTETLLGLIQHTPGERYCNEIARHALEVLQLLTLAPAARHRLLEAFPEPSAAGHTDGISVLLDVAHGVPYSNDPEVMQPALATLANCVTAPPSLAHLMAPADKPSPRKKPGRQALQTPGQAPDTASRAAPELALATSMEVEGVVAETRAGYARARGLVRAASGVRVLLALLHARAAMSAAVGAALRTLALRCLLGLAHDPALRHILSKLQVWRLLAQLAHEPDRRMPGSALALRRAGEAAPLSGGCSFNRMATQLMALTSPGLGKAGAAAESDAIAPALHKIERAAIAASTHISYPPSELLMLMEDHLRASGLQASADMLASEAGLARLPTDDGATAGTAQGSSPFTPFSHREPATPATQPSRGAAKTGHRWRPLPIGPMLMSSLAKASGTAGKPSLPRRASAELPAPSQPASLLAGPAAGAADCKEAQPPAEHGLKRRRHSDESPRTGTKQQAARPMSQAPEASVAASQAPAQHLRPVLGAAPSKPAHGARLNPALLGLPQRRPPVQGEPAECKTPAPTRSRIMESVASPPDTQQQQSAALGKANTSERTVHSRLHAIVMQHLRHQHKAACLRSAAPISTLPPMSLLRPKSLPQAQRSLEASSQVHRRLMQRSTVAPHGGWGGRRQDRRFLYSRYRQVRCVRDEDSATYRSCAFVGNFAALALGTHSGEVRLHDTLSGDLIDSWDAHEAPVYQLRVHEGGARSLLLSSSRSEAKLWDAGACRDAAEALWGPPEAVGDPLRTFERVRNAVFRADGLVVAGVETSGREHDAILYDLASGSQTRIDIRQAGWRTRHPESLCFSPTGELLLYGPTLWDPRSPRCVHTFDLLSYNPCASTFHPAGLEAVVNAEVWDLRTLKLQRCVPCLDSAVLTWNAGGDCGYATLRRASDDLGAALVPKRAKHSLHAAFRTVDASDFSEIATTCTEGRCVLDLCVDAADAFIGVVSVEPNELMSSSARVYEVGRRRIQDDESDLEDGDGSDGDDDEDAESADEEGAQLIPARADRDALTEAQEIELVAEGTGDLTDASGSDASSAASESSSGGSDGEDADMDEGSLLEGDLDDVDEDDLDQYRMLMSALRDGRMPDEDLLLDADVASDGSDTE</sequence>
<evidence type="ECO:0000256" key="5">
    <source>
        <dbReference type="ARBA" id="ARBA00023242"/>
    </source>
</evidence>
<comment type="pathway">
    <text evidence="2">Protein modification; protein ubiquitination.</text>
</comment>
<dbReference type="SUPFAM" id="SSF50978">
    <property type="entry name" value="WD40 repeat-like"/>
    <property type="match status" value="1"/>
</dbReference>
<dbReference type="InterPro" id="IPR036322">
    <property type="entry name" value="WD40_repeat_dom_sf"/>
</dbReference>
<dbReference type="InterPro" id="IPR016024">
    <property type="entry name" value="ARM-type_fold"/>
</dbReference>
<evidence type="ECO:0000256" key="1">
    <source>
        <dbReference type="ARBA" id="ARBA00004123"/>
    </source>
</evidence>
<dbReference type="GO" id="GO:0080008">
    <property type="term" value="C:Cul4-RING E3 ubiquitin ligase complex"/>
    <property type="evidence" value="ECO:0007669"/>
    <property type="project" value="TreeGrafter"/>
</dbReference>
<feature type="compositionally biased region" description="Low complexity" evidence="6">
    <location>
        <begin position="1570"/>
        <end position="1586"/>
    </location>
</feature>
<reference evidence="7 8" key="1">
    <citation type="submission" date="2023-10" db="EMBL/GenBank/DDBJ databases">
        <authorList>
            <person name="Maclean D."/>
            <person name="Macfadyen A."/>
        </authorList>
    </citation>
    <scope>NUCLEOTIDE SEQUENCE [LARGE SCALE GENOMIC DNA]</scope>
</reference>
<feature type="region of interest" description="Disordered" evidence="6">
    <location>
        <begin position="1134"/>
        <end position="1153"/>
    </location>
</feature>
<dbReference type="PANTHER" id="PTHR13129">
    <property type="entry name" value="VPRBP PROTEIN-RELATED"/>
    <property type="match status" value="1"/>
</dbReference>
<feature type="region of interest" description="Disordered" evidence="6">
    <location>
        <begin position="243"/>
        <end position="262"/>
    </location>
</feature>
<feature type="compositionally biased region" description="Basic residues" evidence="6">
    <location>
        <begin position="248"/>
        <end position="257"/>
    </location>
</feature>
<protein>
    <recommendedName>
        <fullName evidence="9">LisH domain-containing protein</fullName>
    </recommendedName>
</protein>
<evidence type="ECO:0000313" key="8">
    <source>
        <dbReference type="Proteomes" id="UP001314263"/>
    </source>
</evidence>
<evidence type="ECO:0000313" key="7">
    <source>
        <dbReference type="EMBL" id="CAK0784506.1"/>
    </source>
</evidence>
<gene>
    <name evidence="7" type="ORF">CVIRNUC_007710</name>
</gene>
<feature type="compositionally biased region" description="Low complexity" evidence="6">
    <location>
        <begin position="949"/>
        <end position="969"/>
    </location>
</feature>
<dbReference type="Gene3D" id="1.25.10.10">
    <property type="entry name" value="Leucine-rich Repeat Variant"/>
    <property type="match status" value="1"/>
</dbReference>
<feature type="compositionally biased region" description="Polar residues" evidence="6">
    <location>
        <begin position="1078"/>
        <end position="1095"/>
    </location>
</feature>
<dbReference type="InterPro" id="IPR006594">
    <property type="entry name" value="LisH"/>
</dbReference>
<name>A0AAV1ICQ3_9CHLO</name>